<evidence type="ECO:0000313" key="4">
    <source>
        <dbReference type="Proteomes" id="UP001372338"/>
    </source>
</evidence>
<evidence type="ECO:0000256" key="1">
    <source>
        <dbReference type="SAM" id="MobiDB-lite"/>
    </source>
</evidence>
<dbReference type="Pfam" id="PF12776">
    <property type="entry name" value="Myb_DNA-bind_3"/>
    <property type="match status" value="1"/>
</dbReference>
<organism evidence="3 4">
    <name type="scientific">Crotalaria pallida</name>
    <name type="common">Smooth rattlebox</name>
    <name type="synonym">Crotalaria striata</name>
    <dbReference type="NCBI Taxonomy" id="3830"/>
    <lineage>
        <taxon>Eukaryota</taxon>
        <taxon>Viridiplantae</taxon>
        <taxon>Streptophyta</taxon>
        <taxon>Embryophyta</taxon>
        <taxon>Tracheophyta</taxon>
        <taxon>Spermatophyta</taxon>
        <taxon>Magnoliopsida</taxon>
        <taxon>eudicotyledons</taxon>
        <taxon>Gunneridae</taxon>
        <taxon>Pentapetalae</taxon>
        <taxon>rosids</taxon>
        <taxon>fabids</taxon>
        <taxon>Fabales</taxon>
        <taxon>Fabaceae</taxon>
        <taxon>Papilionoideae</taxon>
        <taxon>50 kb inversion clade</taxon>
        <taxon>genistoids sensu lato</taxon>
        <taxon>core genistoids</taxon>
        <taxon>Crotalarieae</taxon>
        <taxon>Crotalaria</taxon>
    </lineage>
</organism>
<proteinExistence type="predicted"/>
<dbReference type="EMBL" id="JAYWIO010000002">
    <property type="protein sequence ID" value="KAK7280896.1"/>
    <property type="molecule type" value="Genomic_DNA"/>
</dbReference>
<protein>
    <recommendedName>
        <fullName evidence="2">Myb/SANT-like domain-containing protein</fullName>
    </recommendedName>
</protein>
<accession>A0AAN9FTN5</accession>
<dbReference type="Proteomes" id="UP001372338">
    <property type="component" value="Unassembled WGS sequence"/>
</dbReference>
<feature type="compositionally biased region" description="Acidic residues" evidence="1">
    <location>
        <begin position="165"/>
        <end position="178"/>
    </location>
</feature>
<feature type="region of interest" description="Disordered" evidence="1">
    <location>
        <begin position="149"/>
        <end position="193"/>
    </location>
</feature>
<dbReference type="AlphaFoldDB" id="A0AAN9FTN5"/>
<sequence>MANENEGVGDEGVEITGSKKDIWPATVESYFIGLMEEEVKKGNRQTTTLTKAAWRHIKEELKRSFGKEYTPDQFKNKFNQLRGRYKDFSALLKAETGLGYNLSNGQIIATDDQWKKICEKYKFAKQFKKKGCPHYDKLCVIFGDTTASGANQHPSTKSPSINNDDNSEGDNNYDDEEDSHPSKKKTSVSKDVKKRKARENIQLAFANALTNFGETAKKKLEILEKMSTSNVTMPNAAQEQVEQSNNVQDKETLMTCLNVLQELEGIDRASFAKALTLLKEDPLWRDVFLKLSDERKKDWILSLT</sequence>
<dbReference type="InterPro" id="IPR045026">
    <property type="entry name" value="LIMYB"/>
</dbReference>
<dbReference type="PANTHER" id="PTHR47584:SF14">
    <property type="entry name" value="L10-INTERACTING MYB DOMAIN-CONTAINING PROTEIN-LIKE"/>
    <property type="match status" value="1"/>
</dbReference>
<evidence type="ECO:0000313" key="3">
    <source>
        <dbReference type="EMBL" id="KAK7280896.1"/>
    </source>
</evidence>
<gene>
    <name evidence="3" type="ORF">RIF29_08458</name>
</gene>
<dbReference type="PANTHER" id="PTHR47584">
    <property type="match status" value="1"/>
</dbReference>
<name>A0AAN9FTN5_CROPI</name>
<feature type="compositionally biased region" description="Polar residues" evidence="1">
    <location>
        <begin position="149"/>
        <end position="164"/>
    </location>
</feature>
<keyword evidence="4" id="KW-1185">Reference proteome</keyword>
<dbReference type="InterPro" id="IPR024752">
    <property type="entry name" value="Myb/SANT-like_dom"/>
</dbReference>
<feature type="domain" description="Myb/SANT-like" evidence="2">
    <location>
        <begin position="23"/>
        <end position="116"/>
    </location>
</feature>
<comment type="caution">
    <text evidence="3">The sequence shown here is derived from an EMBL/GenBank/DDBJ whole genome shotgun (WGS) entry which is preliminary data.</text>
</comment>
<feature type="compositionally biased region" description="Basic residues" evidence="1">
    <location>
        <begin position="182"/>
        <end position="193"/>
    </location>
</feature>
<reference evidence="3 4" key="1">
    <citation type="submission" date="2024-01" db="EMBL/GenBank/DDBJ databases">
        <title>The genomes of 5 underutilized Papilionoideae crops provide insights into root nodulation and disease resistanc.</title>
        <authorList>
            <person name="Yuan L."/>
        </authorList>
    </citation>
    <scope>NUCLEOTIDE SEQUENCE [LARGE SCALE GENOMIC DNA]</scope>
    <source>
        <strain evidence="3">ZHUSHIDOU_FW_LH</strain>
        <tissue evidence="3">Leaf</tissue>
    </source>
</reference>
<evidence type="ECO:0000259" key="2">
    <source>
        <dbReference type="Pfam" id="PF12776"/>
    </source>
</evidence>